<protein>
    <recommendedName>
        <fullName evidence="4">G-protein coupled receptors family 1 profile domain-containing protein</fullName>
    </recommendedName>
</protein>
<dbReference type="EMBL" id="JARK01001342">
    <property type="protein sequence ID" value="EYC29557.1"/>
    <property type="molecule type" value="Genomic_DNA"/>
</dbReference>
<sequence>MDSEATTTIRVVCALLIFVPTLFGIVVLIIALVVFYFDWETVRTNSFYLIMMQIMCSNTCILLVFLYIAFPLILTGTQVN</sequence>
<feature type="transmembrane region" description="Helical" evidence="1">
    <location>
        <begin position="12"/>
        <end position="37"/>
    </location>
</feature>
<dbReference type="OrthoDB" id="5868068at2759"/>
<evidence type="ECO:0000313" key="2">
    <source>
        <dbReference type="EMBL" id="EYC29557.1"/>
    </source>
</evidence>
<dbReference type="AlphaFoldDB" id="A0A016VRC2"/>
<keyword evidence="3" id="KW-1185">Reference proteome</keyword>
<reference evidence="3" key="1">
    <citation type="journal article" date="2015" name="Nat. Genet.">
        <title>The genome and transcriptome of the zoonotic hookworm Ancylostoma ceylanicum identify infection-specific gene families.</title>
        <authorList>
            <person name="Schwarz E.M."/>
            <person name="Hu Y."/>
            <person name="Antoshechkin I."/>
            <person name="Miller M.M."/>
            <person name="Sternberg P.W."/>
            <person name="Aroian R.V."/>
        </authorList>
    </citation>
    <scope>NUCLEOTIDE SEQUENCE</scope>
    <source>
        <strain evidence="3">HY135</strain>
    </source>
</reference>
<organism evidence="2 3">
    <name type="scientific">Ancylostoma ceylanicum</name>
    <dbReference type="NCBI Taxonomy" id="53326"/>
    <lineage>
        <taxon>Eukaryota</taxon>
        <taxon>Metazoa</taxon>
        <taxon>Ecdysozoa</taxon>
        <taxon>Nematoda</taxon>
        <taxon>Chromadorea</taxon>
        <taxon>Rhabditida</taxon>
        <taxon>Rhabditina</taxon>
        <taxon>Rhabditomorpha</taxon>
        <taxon>Strongyloidea</taxon>
        <taxon>Ancylostomatidae</taxon>
        <taxon>Ancylostomatinae</taxon>
        <taxon>Ancylostoma</taxon>
    </lineage>
</organism>
<proteinExistence type="predicted"/>
<comment type="caution">
    <text evidence="2">The sequence shown here is derived from an EMBL/GenBank/DDBJ whole genome shotgun (WGS) entry which is preliminary data.</text>
</comment>
<keyword evidence="1" id="KW-0472">Membrane</keyword>
<gene>
    <name evidence="2" type="primary">Acey_s0006.g3034</name>
    <name evidence="2" type="ORF">Y032_0006g3034</name>
</gene>
<keyword evidence="1" id="KW-0812">Transmembrane</keyword>
<dbReference type="Proteomes" id="UP000024635">
    <property type="component" value="Unassembled WGS sequence"/>
</dbReference>
<name>A0A016VRC2_9BILA</name>
<evidence type="ECO:0008006" key="4">
    <source>
        <dbReference type="Google" id="ProtNLM"/>
    </source>
</evidence>
<evidence type="ECO:0000313" key="3">
    <source>
        <dbReference type="Proteomes" id="UP000024635"/>
    </source>
</evidence>
<accession>A0A016VRC2</accession>
<keyword evidence="1" id="KW-1133">Transmembrane helix</keyword>
<feature type="transmembrane region" description="Helical" evidence="1">
    <location>
        <begin position="49"/>
        <end position="74"/>
    </location>
</feature>
<evidence type="ECO:0000256" key="1">
    <source>
        <dbReference type="SAM" id="Phobius"/>
    </source>
</evidence>